<dbReference type="EMBL" id="OX395134">
    <property type="protein sequence ID" value="CAI5784285.1"/>
    <property type="molecule type" value="Genomic_DNA"/>
</dbReference>
<dbReference type="Proteomes" id="UP001178461">
    <property type="component" value="Chromosome 9"/>
</dbReference>
<reference evidence="1" key="1">
    <citation type="submission" date="2022-12" db="EMBL/GenBank/DDBJ databases">
        <authorList>
            <person name="Alioto T."/>
            <person name="Alioto T."/>
            <person name="Gomez Garrido J."/>
        </authorList>
    </citation>
    <scope>NUCLEOTIDE SEQUENCE</scope>
</reference>
<dbReference type="Pfam" id="PF15849">
    <property type="entry name" value="DUF4722"/>
    <property type="match status" value="1"/>
</dbReference>
<evidence type="ECO:0000313" key="1">
    <source>
        <dbReference type="EMBL" id="CAI5784285.1"/>
    </source>
</evidence>
<protein>
    <submittedName>
        <fullName evidence="1">Uncharacterized protein</fullName>
    </submittedName>
</protein>
<dbReference type="AlphaFoldDB" id="A0AA35PFR7"/>
<dbReference type="InterPro" id="IPR031708">
    <property type="entry name" value="DUF4722"/>
</dbReference>
<proteinExistence type="predicted"/>
<keyword evidence="2" id="KW-1185">Reference proteome</keyword>
<sequence>MAKYVFLAPGLTLPFSPLSSEAFEEIKRHAGRAWEQHTQEDASCSTTYSGAYGNKKLDGSAYCHVTPSSPTRIHKPHPPEVFLINRLHYLSGNYGNPKHGATTDKGCHPSFLKSSSNRKKFQHHSQQMNHNAVIIPSPAVPLNEIQQAMKYPRVNGNQTGIKTGTPSTASQDILTGWPVTGSSDSMGLQIMEKVTQDLPDLN</sequence>
<accession>A0AA35PFR7</accession>
<name>A0AA35PFR7_9SAUR</name>
<organism evidence="1 2">
    <name type="scientific">Podarcis lilfordi</name>
    <name type="common">Lilford's wall lizard</name>
    <dbReference type="NCBI Taxonomy" id="74358"/>
    <lineage>
        <taxon>Eukaryota</taxon>
        <taxon>Metazoa</taxon>
        <taxon>Chordata</taxon>
        <taxon>Craniata</taxon>
        <taxon>Vertebrata</taxon>
        <taxon>Euteleostomi</taxon>
        <taxon>Lepidosauria</taxon>
        <taxon>Squamata</taxon>
        <taxon>Bifurcata</taxon>
        <taxon>Unidentata</taxon>
        <taxon>Episquamata</taxon>
        <taxon>Laterata</taxon>
        <taxon>Lacertibaenia</taxon>
        <taxon>Lacertidae</taxon>
        <taxon>Podarcis</taxon>
    </lineage>
</organism>
<gene>
    <name evidence="1" type="ORF">PODLI_1B039472</name>
</gene>
<evidence type="ECO:0000313" key="2">
    <source>
        <dbReference type="Proteomes" id="UP001178461"/>
    </source>
</evidence>